<dbReference type="InterPro" id="IPR036565">
    <property type="entry name" value="Mur-like_cat_sf"/>
</dbReference>
<keyword evidence="16" id="KW-1185">Reference proteome</keyword>
<keyword evidence="8 10" id="KW-0131">Cell cycle</keyword>
<evidence type="ECO:0000256" key="10">
    <source>
        <dbReference type="HAMAP-Rule" id="MF_02019"/>
    </source>
</evidence>
<dbReference type="InterPro" id="IPR036615">
    <property type="entry name" value="Mur_ligase_C_dom_sf"/>
</dbReference>
<dbReference type="Pfam" id="PF02875">
    <property type="entry name" value="Mur_ligase_C"/>
    <property type="match status" value="1"/>
</dbReference>
<evidence type="ECO:0000256" key="1">
    <source>
        <dbReference type="ARBA" id="ARBA00022490"/>
    </source>
</evidence>
<dbReference type="InterPro" id="IPR005863">
    <property type="entry name" value="UDP-N-AcMur_synth"/>
</dbReference>
<reference evidence="15 16" key="1">
    <citation type="submission" date="2020-05" db="EMBL/GenBank/DDBJ databases">
        <title>Aquirufa sp. strain 15G-AUS-rot a new Aquirufa species.</title>
        <authorList>
            <person name="Pitt A."/>
            <person name="Hahn M.W."/>
        </authorList>
    </citation>
    <scope>NUCLEOTIDE SEQUENCE [LARGE SCALE GENOMIC DNA]</scope>
    <source>
        <strain evidence="15 16">15G-AUS-rot</strain>
    </source>
</reference>
<evidence type="ECO:0000256" key="5">
    <source>
        <dbReference type="ARBA" id="ARBA00022840"/>
    </source>
</evidence>
<dbReference type="GO" id="GO:0047480">
    <property type="term" value="F:UDP-N-acetylmuramoyl-tripeptide-D-alanyl-D-alanine ligase activity"/>
    <property type="evidence" value="ECO:0007669"/>
    <property type="project" value="UniProtKB-UniRule"/>
</dbReference>
<dbReference type="InterPro" id="IPR051046">
    <property type="entry name" value="MurCDEF_CellWall_CoF430Synth"/>
</dbReference>
<evidence type="ECO:0000256" key="2">
    <source>
        <dbReference type="ARBA" id="ARBA00022598"/>
    </source>
</evidence>
<dbReference type="InterPro" id="IPR035911">
    <property type="entry name" value="MurE/MurF_N"/>
</dbReference>
<comment type="subcellular location">
    <subcellularLocation>
        <location evidence="10 11">Cytoplasm</location>
    </subcellularLocation>
</comment>
<evidence type="ECO:0000256" key="7">
    <source>
        <dbReference type="ARBA" id="ARBA00022984"/>
    </source>
</evidence>
<evidence type="ECO:0000313" key="15">
    <source>
        <dbReference type="EMBL" id="QKJ25388.1"/>
    </source>
</evidence>
<dbReference type="EMBL" id="CP054056">
    <property type="protein sequence ID" value="QKJ25388.1"/>
    <property type="molecule type" value="Genomic_DNA"/>
</dbReference>
<keyword evidence="3 10" id="KW-0132">Cell division</keyword>
<keyword evidence="9 10" id="KW-0961">Cell wall biogenesis/degradation</keyword>
<dbReference type="NCBIfam" id="TIGR01143">
    <property type="entry name" value="murF"/>
    <property type="match status" value="1"/>
</dbReference>
<evidence type="ECO:0000313" key="16">
    <source>
        <dbReference type="Proteomes" id="UP000501003"/>
    </source>
</evidence>
<comment type="function">
    <text evidence="10 11">Involved in cell wall formation. Catalyzes the final step in the synthesis of UDP-N-acetylmuramoyl-pentapeptide, the precursor of murein.</text>
</comment>
<dbReference type="AlphaFoldDB" id="A0A7D4QGB7"/>
<protein>
    <recommendedName>
        <fullName evidence="10 11">UDP-N-acetylmuramoyl-tripeptide--D-alanyl-D-alanine ligase</fullName>
        <ecNumber evidence="10 11">6.3.2.10</ecNumber>
    </recommendedName>
    <alternativeName>
        <fullName evidence="10">D-alanyl-D-alanine-adding enzyme</fullName>
    </alternativeName>
</protein>
<accession>A0A7D4QGB7</accession>
<comment type="pathway">
    <text evidence="10 11">Cell wall biogenesis; peptidoglycan biosynthesis.</text>
</comment>
<keyword evidence="2 10" id="KW-0436">Ligase</keyword>
<evidence type="ECO:0000256" key="9">
    <source>
        <dbReference type="ARBA" id="ARBA00023316"/>
    </source>
</evidence>
<feature type="binding site" evidence="10">
    <location>
        <begin position="115"/>
        <end position="121"/>
    </location>
    <ligand>
        <name>ATP</name>
        <dbReference type="ChEBI" id="CHEBI:30616"/>
    </ligand>
</feature>
<feature type="domain" description="Mur ligase central" evidence="14">
    <location>
        <begin position="113"/>
        <end position="298"/>
    </location>
</feature>
<keyword evidence="5 10" id="KW-0067">ATP-binding</keyword>
<dbReference type="SUPFAM" id="SSF53244">
    <property type="entry name" value="MurD-like peptide ligases, peptide-binding domain"/>
    <property type="match status" value="1"/>
</dbReference>
<dbReference type="SUPFAM" id="SSF53623">
    <property type="entry name" value="MurD-like peptide ligases, catalytic domain"/>
    <property type="match status" value="1"/>
</dbReference>
<comment type="similarity">
    <text evidence="10">Belongs to the MurCDEF family. MurF subfamily.</text>
</comment>
<dbReference type="InterPro" id="IPR013221">
    <property type="entry name" value="Mur_ligase_cen"/>
</dbReference>
<gene>
    <name evidence="10" type="primary">murF</name>
    <name evidence="15" type="ORF">HRU87_04205</name>
</gene>
<dbReference type="GO" id="GO:0009252">
    <property type="term" value="P:peptidoglycan biosynthetic process"/>
    <property type="evidence" value="ECO:0007669"/>
    <property type="project" value="UniProtKB-UniRule"/>
</dbReference>
<dbReference type="HAMAP" id="MF_02019">
    <property type="entry name" value="MurF"/>
    <property type="match status" value="1"/>
</dbReference>
<keyword evidence="4 10" id="KW-0547">Nucleotide-binding</keyword>
<dbReference type="GO" id="GO:0005524">
    <property type="term" value="F:ATP binding"/>
    <property type="evidence" value="ECO:0007669"/>
    <property type="project" value="UniProtKB-UniRule"/>
</dbReference>
<dbReference type="UniPathway" id="UPA00219"/>
<feature type="domain" description="Mur ligase C-terminal" evidence="13">
    <location>
        <begin position="322"/>
        <end position="448"/>
    </location>
</feature>
<dbReference type="PANTHER" id="PTHR43024:SF1">
    <property type="entry name" value="UDP-N-ACETYLMURAMOYL-TRIPEPTIDE--D-ALANYL-D-ALANINE LIGASE"/>
    <property type="match status" value="1"/>
</dbReference>
<dbReference type="Pfam" id="PF01225">
    <property type="entry name" value="Mur_ligase"/>
    <property type="match status" value="1"/>
</dbReference>
<keyword evidence="1 10" id="KW-0963">Cytoplasm</keyword>
<proteinExistence type="inferred from homology"/>
<evidence type="ECO:0000259" key="13">
    <source>
        <dbReference type="Pfam" id="PF02875"/>
    </source>
</evidence>
<dbReference type="Gene3D" id="3.40.1190.10">
    <property type="entry name" value="Mur-like, catalytic domain"/>
    <property type="match status" value="1"/>
</dbReference>
<sequence length="464" mass="49518">MIELSLAEIATAVNGRIVSGNPEDVVSGVCDTDSRNIGVGDVFFAKLGEHDDGHRYLPDAVTRGAALAIVSTPRADAAIAQIQVEDTVLALRDLAAEVLRRVRAIGDLQVIGITGSNGKTSTKNMLAAILSRVGKTVAPRDSFNNEVGLPITVLRLEPDTRYLVLEMGAAGIGSIEKLASWCKPEIGIELKVGLAHAGAFGSVDITAQIKRELMPHITKVAILNADDPIVSKFEPSPGVNKVTFGFDNGADFEIGRVTLSLAGTDIEMKFPDGDAQLLRLKILGEHQAMNAAAALAAAEQLGVPRTISMRALSDMELAERWRMQLIQRPDGVFVINDAYNASPDSMRAALQTLATIGRQGHRTIAVLGQMAELGPYGNELHDQLGRLVVRYNIDQLYVVGDEAKLIHMGAMQEGSWDGESHFSQTVSEAFEVIAGKLVAGDVVLVKSSNVAGLRFLGDELAGLK</sequence>
<evidence type="ECO:0000259" key="12">
    <source>
        <dbReference type="Pfam" id="PF01225"/>
    </source>
</evidence>
<evidence type="ECO:0000256" key="6">
    <source>
        <dbReference type="ARBA" id="ARBA00022960"/>
    </source>
</evidence>
<dbReference type="GO" id="GO:0005737">
    <property type="term" value="C:cytoplasm"/>
    <property type="evidence" value="ECO:0007669"/>
    <property type="project" value="UniProtKB-SubCell"/>
</dbReference>
<dbReference type="InterPro" id="IPR004101">
    <property type="entry name" value="Mur_ligase_C"/>
</dbReference>
<dbReference type="PANTHER" id="PTHR43024">
    <property type="entry name" value="UDP-N-ACETYLMURAMOYL-TRIPEPTIDE--D-ALANYL-D-ALANINE LIGASE"/>
    <property type="match status" value="1"/>
</dbReference>
<organism evidence="15 16">
    <name type="scientific">Aquiluna borgnonia</name>
    <dbReference type="NCBI Taxonomy" id="2499157"/>
    <lineage>
        <taxon>Bacteria</taxon>
        <taxon>Bacillati</taxon>
        <taxon>Actinomycetota</taxon>
        <taxon>Actinomycetes</taxon>
        <taxon>Micrococcales</taxon>
        <taxon>Microbacteriaceae</taxon>
        <taxon>Luna cluster</taxon>
        <taxon>Luna-1 subcluster</taxon>
        <taxon>Aquiluna</taxon>
    </lineage>
</organism>
<name>A0A7D4QGB7_9MICO</name>
<dbReference type="Pfam" id="PF08245">
    <property type="entry name" value="Mur_ligase_M"/>
    <property type="match status" value="1"/>
</dbReference>
<dbReference type="GO" id="GO:0051301">
    <property type="term" value="P:cell division"/>
    <property type="evidence" value="ECO:0007669"/>
    <property type="project" value="UniProtKB-KW"/>
</dbReference>
<comment type="catalytic activity">
    <reaction evidence="10 11">
        <text>D-alanyl-D-alanine + UDP-N-acetyl-alpha-D-muramoyl-L-alanyl-gamma-D-glutamyl-meso-2,6-diaminopimelate + ATP = UDP-N-acetyl-alpha-D-muramoyl-L-alanyl-gamma-D-glutamyl-meso-2,6-diaminopimeloyl-D-alanyl-D-alanine + ADP + phosphate + H(+)</text>
        <dbReference type="Rhea" id="RHEA:28374"/>
        <dbReference type="ChEBI" id="CHEBI:15378"/>
        <dbReference type="ChEBI" id="CHEBI:30616"/>
        <dbReference type="ChEBI" id="CHEBI:43474"/>
        <dbReference type="ChEBI" id="CHEBI:57822"/>
        <dbReference type="ChEBI" id="CHEBI:61386"/>
        <dbReference type="ChEBI" id="CHEBI:83905"/>
        <dbReference type="ChEBI" id="CHEBI:456216"/>
        <dbReference type="EC" id="6.3.2.10"/>
    </reaction>
</comment>
<dbReference type="Gene3D" id="3.90.190.20">
    <property type="entry name" value="Mur ligase, C-terminal domain"/>
    <property type="match status" value="1"/>
</dbReference>
<keyword evidence="7 10" id="KW-0573">Peptidoglycan synthesis</keyword>
<evidence type="ECO:0000259" key="14">
    <source>
        <dbReference type="Pfam" id="PF08245"/>
    </source>
</evidence>
<dbReference type="Gene3D" id="3.40.1390.10">
    <property type="entry name" value="MurE/MurF, N-terminal domain"/>
    <property type="match status" value="1"/>
</dbReference>
<evidence type="ECO:0000256" key="3">
    <source>
        <dbReference type="ARBA" id="ARBA00022618"/>
    </source>
</evidence>
<dbReference type="Proteomes" id="UP000501003">
    <property type="component" value="Chromosome"/>
</dbReference>
<keyword evidence="6 10" id="KW-0133">Cell shape</keyword>
<evidence type="ECO:0000256" key="4">
    <source>
        <dbReference type="ARBA" id="ARBA00022741"/>
    </source>
</evidence>
<dbReference type="KEGG" id="aqg:HRU87_04205"/>
<evidence type="ECO:0000256" key="8">
    <source>
        <dbReference type="ARBA" id="ARBA00023306"/>
    </source>
</evidence>
<feature type="domain" description="Mur ligase N-terminal catalytic" evidence="12">
    <location>
        <begin position="32"/>
        <end position="96"/>
    </location>
</feature>
<dbReference type="GO" id="GO:0008360">
    <property type="term" value="P:regulation of cell shape"/>
    <property type="evidence" value="ECO:0007669"/>
    <property type="project" value="UniProtKB-KW"/>
</dbReference>
<dbReference type="GO" id="GO:0071555">
    <property type="term" value="P:cell wall organization"/>
    <property type="evidence" value="ECO:0007669"/>
    <property type="project" value="UniProtKB-KW"/>
</dbReference>
<dbReference type="EC" id="6.3.2.10" evidence="10 11"/>
<evidence type="ECO:0000256" key="11">
    <source>
        <dbReference type="RuleBase" id="RU004136"/>
    </source>
</evidence>
<dbReference type="SUPFAM" id="SSF63418">
    <property type="entry name" value="MurE/MurF N-terminal domain"/>
    <property type="match status" value="1"/>
</dbReference>
<dbReference type="InterPro" id="IPR000713">
    <property type="entry name" value="Mur_ligase_N"/>
</dbReference>
<dbReference type="RefSeq" id="WP_173493685.1">
    <property type="nucleotide sequence ID" value="NZ_CP054056.1"/>
</dbReference>